<dbReference type="AlphaFoldDB" id="A0A0L0VHE8"/>
<evidence type="ECO:0000313" key="1">
    <source>
        <dbReference type="EMBL" id="KNE98712.1"/>
    </source>
</evidence>
<gene>
    <name evidence="1" type="ORF">PSTG_08080</name>
</gene>
<comment type="caution">
    <text evidence="1">The sequence shown here is derived from an EMBL/GenBank/DDBJ whole genome shotgun (WGS) entry which is preliminary data.</text>
</comment>
<dbReference type="Proteomes" id="UP000054564">
    <property type="component" value="Unassembled WGS sequence"/>
</dbReference>
<name>A0A0L0VHE8_9BASI</name>
<keyword evidence="2" id="KW-1185">Reference proteome</keyword>
<proteinExistence type="predicted"/>
<accession>A0A0L0VHE8</accession>
<evidence type="ECO:0000313" key="2">
    <source>
        <dbReference type="Proteomes" id="UP000054564"/>
    </source>
</evidence>
<protein>
    <submittedName>
        <fullName evidence="1">Uncharacterized protein</fullName>
    </submittedName>
</protein>
<reference evidence="2" key="1">
    <citation type="submission" date="2014-03" db="EMBL/GenBank/DDBJ databases">
        <title>The Genome Sequence of Puccinia striiformis f. sp. tritici PST-78.</title>
        <authorList>
            <consortium name="The Broad Institute Genome Sequencing Platform"/>
            <person name="Cuomo C."/>
            <person name="Hulbert S."/>
            <person name="Chen X."/>
            <person name="Walker B."/>
            <person name="Young S.K."/>
            <person name="Zeng Q."/>
            <person name="Gargeya S."/>
            <person name="Fitzgerald M."/>
            <person name="Haas B."/>
            <person name="Abouelleil A."/>
            <person name="Alvarado L."/>
            <person name="Arachchi H.M."/>
            <person name="Berlin A.M."/>
            <person name="Chapman S.B."/>
            <person name="Goldberg J."/>
            <person name="Griggs A."/>
            <person name="Gujja S."/>
            <person name="Hansen M."/>
            <person name="Howarth C."/>
            <person name="Imamovic A."/>
            <person name="Larimer J."/>
            <person name="McCowan C."/>
            <person name="Montmayeur A."/>
            <person name="Murphy C."/>
            <person name="Neiman D."/>
            <person name="Pearson M."/>
            <person name="Priest M."/>
            <person name="Roberts A."/>
            <person name="Saif S."/>
            <person name="Shea T."/>
            <person name="Sisk P."/>
            <person name="Sykes S."/>
            <person name="Wortman J."/>
            <person name="Nusbaum C."/>
            <person name="Birren B."/>
        </authorList>
    </citation>
    <scope>NUCLEOTIDE SEQUENCE [LARGE SCALE GENOMIC DNA]</scope>
    <source>
        <strain evidence="2">race PST-78</strain>
    </source>
</reference>
<dbReference type="OrthoDB" id="2506572at2759"/>
<sequence length="146" mass="16200">MELFDSIKCCSETEDVSNKVLKRVPLPWRSVEFSTLARKLDKIQIHKSSNTTGQQIVKKYTVEHRRKSPNASSSTGPPINVPLSLRINCYAPAYLAPLSELHIKILNPKPAIDFSKLLLLTKVSCSHLALAGSNSLSATLTPERFL</sequence>
<dbReference type="EMBL" id="AJIL01000054">
    <property type="protein sequence ID" value="KNE98712.1"/>
    <property type="molecule type" value="Genomic_DNA"/>
</dbReference>
<organism evidence="1 2">
    <name type="scientific">Puccinia striiformis f. sp. tritici PST-78</name>
    <dbReference type="NCBI Taxonomy" id="1165861"/>
    <lineage>
        <taxon>Eukaryota</taxon>
        <taxon>Fungi</taxon>
        <taxon>Dikarya</taxon>
        <taxon>Basidiomycota</taxon>
        <taxon>Pucciniomycotina</taxon>
        <taxon>Pucciniomycetes</taxon>
        <taxon>Pucciniales</taxon>
        <taxon>Pucciniaceae</taxon>
        <taxon>Puccinia</taxon>
    </lineage>
</organism>